<evidence type="ECO:0000313" key="5">
    <source>
        <dbReference type="EMBL" id="JAC01971.1"/>
    </source>
</evidence>
<dbReference type="Proteomes" id="UP000606786">
    <property type="component" value="Unassembled WGS sequence"/>
</dbReference>
<feature type="compositionally biased region" description="Low complexity" evidence="2">
    <location>
        <begin position="374"/>
        <end position="388"/>
    </location>
</feature>
<dbReference type="PROSITE" id="PS50181">
    <property type="entry name" value="FBOX"/>
    <property type="match status" value="1"/>
</dbReference>
<dbReference type="CDD" id="cd22100">
    <property type="entry name" value="F-box_FBXO28"/>
    <property type="match status" value="1"/>
</dbReference>
<keyword evidence="1" id="KW-0175">Coiled coil</keyword>
<feature type="region of interest" description="Disordered" evidence="2">
    <location>
        <begin position="366"/>
        <end position="432"/>
    </location>
</feature>
<evidence type="ECO:0000313" key="4">
    <source>
        <dbReference type="EMBL" id="CAD7002474.1"/>
    </source>
</evidence>
<reference evidence="4" key="3">
    <citation type="submission" date="2020-11" db="EMBL/GenBank/DDBJ databases">
        <authorList>
            <person name="Whitehead M."/>
        </authorList>
    </citation>
    <scope>NUCLEOTIDE SEQUENCE</scope>
    <source>
        <strain evidence="4">EGII</strain>
    </source>
</reference>
<dbReference type="PANTHER" id="PTHR13252">
    <property type="entry name" value="F-BOX ONLY PROTEIN 28"/>
    <property type="match status" value="1"/>
</dbReference>
<feature type="compositionally biased region" description="Basic and acidic residues" evidence="2">
    <location>
        <begin position="414"/>
        <end position="432"/>
    </location>
</feature>
<evidence type="ECO:0000256" key="1">
    <source>
        <dbReference type="SAM" id="Coils"/>
    </source>
</evidence>
<protein>
    <submittedName>
        <fullName evidence="4">(Mediterranean fruit fly) hypothetical protein</fullName>
    </submittedName>
    <submittedName>
        <fullName evidence="5">F-box only protein 28</fullName>
    </submittedName>
</protein>
<evidence type="ECO:0000256" key="2">
    <source>
        <dbReference type="SAM" id="MobiDB-lite"/>
    </source>
</evidence>
<feature type="region of interest" description="Disordered" evidence="2">
    <location>
        <begin position="247"/>
        <end position="288"/>
    </location>
</feature>
<dbReference type="PANTHER" id="PTHR13252:SF9">
    <property type="entry name" value="F-BOX ONLY PROTEIN 28"/>
    <property type="match status" value="1"/>
</dbReference>
<dbReference type="InterPro" id="IPR039719">
    <property type="entry name" value="FBXO28"/>
</dbReference>
<evidence type="ECO:0000313" key="6">
    <source>
        <dbReference type="Proteomes" id="UP000606786"/>
    </source>
</evidence>
<reference evidence="5" key="1">
    <citation type="submission" date="2013-07" db="EMBL/GenBank/DDBJ databases">
        <authorList>
            <person name="Geib S."/>
        </authorList>
    </citation>
    <scope>NUCLEOTIDE SEQUENCE</scope>
</reference>
<sequence>MNLIELPDCMLMVIYEYLTYEEVSKNRLVCRRINLVCQQVLNGGFSRAVRQHTTIFKRIKSMLPRRESERRNHSLARHADILTSIETRISMLSMTYSKYIDLNLCCFIPGRVLDEIFRILLLVSKSRKTLRPHEVLQELRDISSMAIEHFDEKIATQLKAFIDAGCSRSHVGGIDGKRITPSSSGLGSISFSVQQGSSNMWSQAGSGPKIWTPPNRASSLKLTCNNCNEFACEGVLNRVSAVVHPKCPHSESSGLAEGDLVQPAGGRSSMSANDETKQSNIPQQPQHHHTFGCLEAKVSMEKYKKLENEYKNGVQRMNRMQQIQAQQSRRLQQTMNTISTMSTQITELKKRLEDLDAKNREISANIKQINPAGSESTTTTATSPIVTSQDSDNVEHDCDTDAGEGPSSAKKRRFDTDSTVRSRKLETDEYLE</sequence>
<dbReference type="InterPro" id="IPR001810">
    <property type="entry name" value="F-box_dom"/>
</dbReference>
<organism evidence="5">
    <name type="scientific">Ceratitis capitata</name>
    <name type="common">Mediterranean fruit fly</name>
    <name type="synonym">Tephritis capitata</name>
    <dbReference type="NCBI Taxonomy" id="7213"/>
    <lineage>
        <taxon>Eukaryota</taxon>
        <taxon>Metazoa</taxon>
        <taxon>Ecdysozoa</taxon>
        <taxon>Arthropoda</taxon>
        <taxon>Hexapoda</taxon>
        <taxon>Insecta</taxon>
        <taxon>Pterygota</taxon>
        <taxon>Neoptera</taxon>
        <taxon>Endopterygota</taxon>
        <taxon>Diptera</taxon>
        <taxon>Brachycera</taxon>
        <taxon>Muscomorpha</taxon>
        <taxon>Tephritoidea</taxon>
        <taxon>Tephritidae</taxon>
        <taxon>Ceratitis</taxon>
        <taxon>Ceratitis</taxon>
    </lineage>
</organism>
<keyword evidence="6" id="KW-1185">Reference proteome</keyword>
<dbReference type="EMBL" id="CAJHJT010000034">
    <property type="protein sequence ID" value="CAD7002474.1"/>
    <property type="molecule type" value="Genomic_DNA"/>
</dbReference>
<dbReference type="GO" id="GO:0000209">
    <property type="term" value="P:protein polyubiquitination"/>
    <property type="evidence" value="ECO:0007669"/>
    <property type="project" value="TreeGrafter"/>
</dbReference>
<evidence type="ECO:0000259" key="3">
    <source>
        <dbReference type="PROSITE" id="PS50181"/>
    </source>
</evidence>
<feature type="compositionally biased region" description="Polar residues" evidence="2">
    <location>
        <begin position="268"/>
        <end position="285"/>
    </location>
</feature>
<accession>W8BLN5</accession>
<dbReference type="AlphaFoldDB" id="W8BLN5"/>
<reference evidence="5" key="2">
    <citation type="journal article" date="2014" name="BMC Genomics">
        <title>A genomic perspective to assessing quality of mass-reared SIT flies used in Mediterranean fruit fly (Ceratitis capitata) eradication in California.</title>
        <authorList>
            <person name="Calla B."/>
            <person name="Hall B."/>
            <person name="Hou S."/>
            <person name="Geib S.M."/>
        </authorList>
    </citation>
    <scope>NUCLEOTIDE SEQUENCE</scope>
</reference>
<name>W8BLN5_CERCA</name>
<proteinExistence type="evidence at transcript level"/>
<feature type="coiled-coil region" evidence="1">
    <location>
        <begin position="303"/>
        <end position="365"/>
    </location>
</feature>
<gene>
    <name evidence="5" type="primary">FBX28</name>
    <name evidence="4" type="ORF">CCAP1982_LOCUS10963</name>
</gene>
<dbReference type="EMBL" id="GAMC01004585">
    <property type="protein sequence ID" value="JAC01971.1"/>
    <property type="molecule type" value="mRNA"/>
</dbReference>
<feature type="domain" description="F-box" evidence="3">
    <location>
        <begin position="1"/>
        <end position="59"/>
    </location>
</feature>
<dbReference type="OrthoDB" id="5860767at2759"/>